<protein>
    <submittedName>
        <fullName evidence="2">BgTH12-04978</fullName>
    </submittedName>
</protein>
<dbReference type="AlphaFoldDB" id="A0A9W4GF23"/>
<organism evidence="2 3">
    <name type="scientific">Blumeria graminis f. sp. triticale</name>
    <dbReference type="NCBI Taxonomy" id="1689686"/>
    <lineage>
        <taxon>Eukaryota</taxon>
        <taxon>Fungi</taxon>
        <taxon>Dikarya</taxon>
        <taxon>Ascomycota</taxon>
        <taxon>Pezizomycotina</taxon>
        <taxon>Leotiomycetes</taxon>
        <taxon>Erysiphales</taxon>
        <taxon>Erysiphaceae</taxon>
        <taxon>Blumeria</taxon>
    </lineage>
</organism>
<proteinExistence type="predicted"/>
<dbReference type="EMBL" id="CAJHIT010000006">
    <property type="protein sequence ID" value="CAD6502386.1"/>
    <property type="molecule type" value="Genomic_DNA"/>
</dbReference>
<reference evidence="2" key="1">
    <citation type="submission" date="2020-10" db="EMBL/GenBank/DDBJ databases">
        <authorList>
            <person name="Muller C M."/>
        </authorList>
    </citation>
    <scope>NUCLEOTIDE SEQUENCE</scope>
    <source>
        <strain evidence="2">THUN-12</strain>
    </source>
</reference>
<sequence length="135" mass="15256">MKLHFSKLITLIFCLIGPSAAVWRYECRRHWFSESAVEGLVDKYTRNGGYMEPVSNLRGQLRYRIFLNLIHDDSGSRAYAIITPNNYKVTQVQVFDEDNELDICGYGWTFATGLAKVGWAYIPGATGPSCSCGEF</sequence>
<evidence type="ECO:0000313" key="2">
    <source>
        <dbReference type="EMBL" id="CAD6502386.1"/>
    </source>
</evidence>
<name>A0A9W4GF23_BLUGR</name>
<gene>
    <name evidence="2" type="ORF">BGTH12_LOCUS3744</name>
</gene>
<feature type="chain" id="PRO_5040957921" evidence="1">
    <location>
        <begin position="22"/>
        <end position="135"/>
    </location>
</feature>
<accession>A0A9W4GF23</accession>
<comment type="caution">
    <text evidence="2">The sequence shown here is derived from an EMBL/GenBank/DDBJ whole genome shotgun (WGS) entry which is preliminary data.</text>
</comment>
<evidence type="ECO:0000313" key="3">
    <source>
        <dbReference type="Proteomes" id="UP000683417"/>
    </source>
</evidence>
<evidence type="ECO:0000256" key="1">
    <source>
        <dbReference type="SAM" id="SignalP"/>
    </source>
</evidence>
<dbReference type="Proteomes" id="UP000683417">
    <property type="component" value="Unassembled WGS sequence"/>
</dbReference>
<feature type="signal peptide" evidence="1">
    <location>
        <begin position="1"/>
        <end position="21"/>
    </location>
</feature>
<keyword evidence="1" id="KW-0732">Signal</keyword>